<comment type="caution">
    <text evidence="8">The sequence shown here is derived from an EMBL/GenBank/DDBJ whole genome shotgun (WGS) entry which is preliminary data.</text>
</comment>
<dbReference type="SUPFAM" id="SSF69593">
    <property type="entry name" value="Glycerol-3-phosphate (1)-acyltransferase"/>
    <property type="match status" value="1"/>
</dbReference>
<accession>A0ABT8CVJ5</accession>
<feature type="domain" description="Phospholipid/glycerol acyltransferase" evidence="7">
    <location>
        <begin position="77"/>
        <end position="193"/>
    </location>
</feature>
<dbReference type="PANTHER" id="PTHR10434:SF64">
    <property type="entry name" value="1-ACYL-SN-GLYCEROL-3-PHOSPHATE ACYLTRANSFERASE-RELATED"/>
    <property type="match status" value="1"/>
</dbReference>
<keyword evidence="6" id="KW-0812">Transmembrane</keyword>
<evidence type="ECO:0000256" key="5">
    <source>
        <dbReference type="ARBA" id="ARBA00023315"/>
    </source>
</evidence>
<organism evidence="8 9">
    <name type="scientific">Paenimyroides ceti</name>
    <dbReference type="NCBI Taxonomy" id="395087"/>
    <lineage>
        <taxon>Bacteria</taxon>
        <taxon>Pseudomonadati</taxon>
        <taxon>Bacteroidota</taxon>
        <taxon>Flavobacteriia</taxon>
        <taxon>Flavobacteriales</taxon>
        <taxon>Flavobacteriaceae</taxon>
        <taxon>Paenimyroides</taxon>
    </lineage>
</organism>
<feature type="transmembrane region" description="Helical" evidence="6">
    <location>
        <begin position="14"/>
        <end position="36"/>
    </location>
</feature>
<keyword evidence="6" id="KW-0472">Membrane</keyword>
<keyword evidence="6" id="KW-1133">Transmembrane helix</keyword>
<evidence type="ECO:0000256" key="4">
    <source>
        <dbReference type="ARBA" id="ARBA00023098"/>
    </source>
</evidence>
<evidence type="ECO:0000256" key="1">
    <source>
        <dbReference type="ARBA" id="ARBA00005189"/>
    </source>
</evidence>
<name>A0ABT8CVJ5_9FLAO</name>
<evidence type="ECO:0000259" key="7">
    <source>
        <dbReference type="SMART" id="SM00563"/>
    </source>
</evidence>
<dbReference type="RefSeq" id="WP_290364390.1">
    <property type="nucleotide sequence ID" value="NZ_JAUFQU010000001.1"/>
</dbReference>
<gene>
    <name evidence="8" type="ORF">QW060_15610</name>
</gene>
<dbReference type="EMBL" id="JAUFQU010000001">
    <property type="protein sequence ID" value="MDN3708528.1"/>
    <property type="molecule type" value="Genomic_DNA"/>
</dbReference>
<evidence type="ECO:0000256" key="3">
    <source>
        <dbReference type="ARBA" id="ARBA00022679"/>
    </source>
</evidence>
<proteinExistence type="predicted"/>
<evidence type="ECO:0000313" key="8">
    <source>
        <dbReference type="EMBL" id="MDN3708528.1"/>
    </source>
</evidence>
<dbReference type="GO" id="GO:0016746">
    <property type="term" value="F:acyltransferase activity"/>
    <property type="evidence" value="ECO:0007669"/>
    <property type="project" value="UniProtKB-KW"/>
</dbReference>
<sequence>MLFFKNLFWILWKIWFYVLMLIVIVVLSPFLIITLSSDKTYKYFFVLARIWAKAIFYGMGFRMEIIKNQTFNPNQSYMLVANHTSMMDIMLMLILVKDNPFVFVGKKELAKIPIFGFFYKKACILVDRSSPKSRHDTIVRAKEKLAAGLSICIFPEGGVPDDETIVLDSFKDGAFRLAIEFQIPIVPMTFTDLKKLFPFRFFAGRPGKTKVYIHDFIETEGLVQTDKPFLKEKVRNVVLMPLEASKHIEKRAVV</sequence>
<dbReference type="SMART" id="SM00563">
    <property type="entry name" value="PlsC"/>
    <property type="match status" value="1"/>
</dbReference>
<dbReference type="InterPro" id="IPR002123">
    <property type="entry name" value="Plipid/glycerol_acylTrfase"/>
</dbReference>
<protein>
    <submittedName>
        <fullName evidence="8">Lysophospholipid acyltransferase family protein</fullName>
    </submittedName>
</protein>
<dbReference type="PANTHER" id="PTHR10434">
    <property type="entry name" value="1-ACYL-SN-GLYCEROL-3-PHOSPHATE ACYLTRANSFERASE"/>
    <property type="match status" value="1"/>
</dbReference>
<evidence type="ECO:0000256" key="6">
    <source>
        <dbReference type="SAM" id="Phobius"/>
    </source>
</evidence>
<dbReference type="CDD" id="cd07989">
    <property type="entry name" value="LPLAT_AGPAT-like"/>
    <property type="match status" value="1"/>
</dbReference>
<evidence type="ECO:0000256" key="2">
    <source>
        <dbReference type="ARBA" id="ARBA00022516"/>
    </source>
</evidence>
<reference evidence="9" key="1">
    <citation type="journal article" date="2019" name="Int. J. Syst. Evol. Microbiol.">
        <title>The Global Catalogue of Microorganisms (GCM) 10K type strain sequencing project: providing services to taxonomists for standard genome sequencing and annotation.</title>
        <authorList>
            <consortium name="The Broad Institute Genomics Platform"/>
            <consortium name="The Broad Institute Genome Sequencing Center for Infectious Disease"/>
            <person name="Wu L."/>
            <person name="Ma J."/>
        </authorList>
    </citation>
    <scope>NUCLEOTIDE SEQUENCE [LARGE SCALE GENOMIC DNA]</scope>
    <source>
        <strain evidence="9">CECT 7184</strain>
    </source>
</reference>
<comment type="pathway">
    <text evidence="1">Lipid metabolism.</text>
</comment>
<keyword evidence="3" id="KW-0808">Transferase</keyword>
<keyword evidence="2" id="KW-0444">Lipid biosynthesis</keyword>
<keyword evidence="5 8" id="KW-0012">Acyltransferase</keyword>
<keyword evidence="4" id="KW-0443">Lipid metabolism</keyword>
<keyword evidence="9" id="KW-1185">Reference proteome</keyword>
<dbReference type="Pfam" id="PF01553">
    <property type="entry name" value="Acyltransferase"/>
    <property type="match status" value="1"/>
</dbReference>
<dbReference type="Proteomes" id="UP001242368">
    <property type="component" value="Unassembled WGS sequence"/>
</dbReference>
<feature type="transmembrane region" description="Helical" evidence="6">
    <location>
        <begin position="43"/>
        <end position="63"/>
    </location>
</feature>
<evidence type="ECO:0000313" key="9">
    <source>
        <dbReference type="Proteomes" id="UP001242368"/>
    </source>
</evidence>